<evidence type="ECO:0000256" key="8">
    <source>
        <dbReference type="ARBA" id="ARBA00023288"/>
    </source>
</evidence>
<dbReference type="Proteomes" id="UP001153620">
    <property type="component" value="Chromosome 2"/>
</dbReference>
<evidence type="ECO:0000256" key="7">
    <source>
        <dbReference type="ARBA" id="ARBA00023180"/>
    </source>
</evidence>
<protein>
    <recommendedName>
        <fullName evidence="13">Protein sleepless</fullName>
    </recommendedName>
</protein>
<keyword evidence="4 10" id="KW-0732">Signal</keyword>
<dbReference type="InterPro" id="IPR050975">
    <property type="entry name" value="Sleep_regulator"/>
</dbReference>
<keyword evidence="8" id="KW-0449">Lipoprotein</keyword>
<feature type="signal peptide" evidence="10">
    <location>
        <begin position="1"/>
        <end position="24"/>
    </location>
</feature>
<dbReference type="GO" id="GO:0032222">
    <property type="term" value="P:regulation of synaptic transmission, cholinergic"/>
    <property type="evidence" value="ECO:0007669"/>
    <property type="project" value="InterPro"/>
</dbReference>
<organism evidence="11 12">
    <name type="scientific">Chironomus riparius</name>
    <dbReference type="NCBI Taxonomy" id="315576"/>
    <lineage>
        <taxon>Eukaryota</taxon>
        <taxon>Metazoa</taxon>
        <taxon>Ecdysozoa</taxon>
        <taxon>Arthropoda</taxon>
        <taxon>Hexapoda</taxon>
        <taxon>Insecta</taxon>
        <taxon>Pterygota</taxon>
        <taxon>Neoptera</taxon>
        <taxon>Endopterygota</taxon>
        <taxon>Diptera</taxon>
        <taxon>Nematocera</taxon>
        <taxon>Chironomoidea</taxon>
        <taxon>Chironomidae</taxon>
        <taxon>Chironominae</taxon>
        <taxon>Chironomus</taxon>
    </lineage>
</organism>
<dbReference type="PANTHER" id="PTHR33562:SF2">
    <property type="entry name" value="PROTEIN QUIVER"/>
    <property type="match status" value="1"/>
</dbReference>
<sequence length="148" mass="17095">MKLKIAKLTRILIVLVFIATEVDAIKCYQCNSVYDQDCRLLKSDRVHKLIMDCDIFQKNNLTASFCRSVYQKSYSGDVRLTRSCGFRPQMKLKTNQCTRITFGDSTYSNYCECTTDLCNNASKFSFSYLILFVILISIAQIIRNFLES</sequence>
<evidence type="ECO:0000256" key="3">
    <source>
        <dbReference type="ARBA" id="ARBA00022692"/>
    </source>
</evidence>
<evidence type="ECO:0000313" key="11">
    <source>
        <dbReference type="EMBL" id="CAG9801754.1"/>
    </source>
</evidence>
<keyword evidence="12" id="KW-1185">Reference proteome</keyword>
<reference evidence="11" key="1">
    <citation type="submission" date="2022-01" db="EMBL/GenBank/DDBJ databases">
        <authorList>
            <person name="King R."/>
        </authorList>
    </citation>
    <scope>NUCLEOTIDE SEQUENCE</scope>
</reference>
<feature type="transmembrane region" description="Helical" evidence="9">
    <location>
        <begin position="126"/>
        <end position="146"/>
    </location>
</feature>
<dbReference type="EMBL" id="OU895878">
    <property type="protein sequence ID" value="CAG9801754.1"/>
    <property type="molecule type" value="Genomic_DNA"/>
</dbReference>
<proteinExistence type="predicted"/>
<dbReference type="GO" id="GO:0098552">
    <property type="term" value="C:side of membrane"/>
    <property type="evidence" value="ECO:0007669"/>
    <property type="project" value="UniProtKB-KW"/>
</dbReference>
<evidence type="ECO:0000256" key="10">
    <source>
        <dbReference type="SAM" id="SignalP"/>
    </source>
</evidence>
<accession>A0A9N9RSN5</accession>
<dbReference type="OrthoDB" id="6420171at2759"/>
<feature type="chain" id="PRO_5040319940" description="Protein sleepless" evidence="10">
    <location>
        <begin position="25"/>
        <end position="148"/>
    </location>
</feature>
<dbReference type="GO" id="GO:0030431">
    <property type="term" value="P:sleep"/>
    <property type="evidence" value="ECO:0007669"/>
    <property type="project" value="InterPro"/>
</dbReference>
<comment type="subcellular location">
    <subcellularLocation>
        <location evidence="1">Membrane</location>
        <topology evidence="1">Lipid-anchor</topology>
        <topology evidence="1">GPI-anchor</topology>
    </subcellularLocation>
</comment>
<evidence type="ECO:0008006" key="13">
    <source>
        <dbReference type="Google" id="ProtNLM"/>
    </source>
</evidence>
<keyword evidence="5 9" id="KW-1133">Transmembrane helix</keyword>
<keyword evidence="3 9" id="KW-0812">Transmembrane</keyword>
<evidence type="ECO:0000313" key="12">
    <source>
        <dbReference type="Proteomes" id="UP001153620"/>
    </source>
</evidence>
<dbReference type="PANTHER" id="PTHR33562">
    <property type="entry name" value="ATILLA, ISOFORM B-RELATED-RELATED"/>
    <property type="match status" value="1"/>
</dbReference>
<evidence type="ECO:0000256" key="9">
    <source>
        <dbReference type="SAM" id="Phobius"/>
    </source>
</evidence>
<evidence type="ECO:0000256" key="5">
    <source>
        <dbReference type="ARBA" id="ARBA00022989"/>
    </source>
</evidence>
<evidence type="ECO:0000256" key="6">
    <source>
        <dbReference type="ARBA" id="ARBA00023136"/>
    </source>
</evidence>
<name>A0A9N9RSN5_9DIPT</name>
<dbReference type="Pfam" id="PF17064">
    <property type="entry name" value="QVR"/>
    <property type="match status" value="1"/>
</dbReference>
<evidence type="ECO:0000256" key="1">
    <source>
        <dbReference type="ARBA" id="ARBA00004589"/>
    </source>
</evidence>
<dbReference type="AlphaFoldDB" id="A0A9N9RSN5"/>
<gene>
    <name evidence="11" type="ORF">CHIRRI_LOCUS4675</name>
</gene>
<keyword evidence="7" id="KW-0325">Glycoprotein</keyword>
<dbReference type="InterPro" id="IPR031424">
    <property type="entry name" value="QVR-like"/>
</dbReference>
<reference evidence="11" key="2">
    <citation type="submission" date="2022-10" db="EMBL/GenBank/DDBJ databases">
        <authorList>
            <consortium name="ENA_rothamsted_submissions"/>
            <consortium name="culmorum"/>
            <person name="King R."/>
        </authorList>
    </citation>
    <scope>NUCLEOTIDE SEQUENCE</scope>
</reference>
<keyword evidence="6 9" id="KW-0472">Membrane</keyword>
<keyword evidence="2" id="KW-0336">GPI-anchor</keyword>
<evidence type="ECO:0000256" key="4">
    <source>
        <dbReference type="ARBA" id="ARBA00022729"/>
    </source>
</evidence>
<evidence type="ECO:0000256" key="2">
    <source>
        <dbReference type="ARBA" id="ARBA00022622"/>
    </source>
</evidence>